<reference evidence="1" key="1">
    <citation type="submission" date="2022-11" db="EMBL/GenBank/DDBJ databases">
        <title>Draft genome sequence of Sellimonas catena strain 18CBH55.</title>
        <authorList>
            <person name="Hisatomi A."/>
            <person name="Ohkuma M."/>
            <person name="Sakamoto M."/>
        </authorList>
    </citation>
    <scope>NUCLEOTIDE SEQUENCE</scope>
    <source>
        <strain evidence="1">18CBH55</strain>
    </source>
</reference>
<sequence>MEVSEIYELLSKTMLPVAYQMFPEDEVPDLPILIYTMPYSRNFSADGRVYRKGSHVQIDLYTRKKEVETEKKVEEALSDYYWEKTEEYLDEEQCYRIMYEMEV</sequence>
<dbReference type="Proteomes" id="UP001145094">
    <property type="component" value="Unassembled WGS sequence"/>
</dbReference>
<proteinExistence type="predicted"/>
<dbReference type="AlphaFoldDB" id="A0A9W6CDD7"/>
<evidence type="ECO:0008006" key="3">
    <source>
        <dbReference type="Google" id="ProtNLM"/>
    </source>
</evidence>
<comment type="caution">
    <text evidence="1">The sequence shown here is derived from an EMBL/GenBank/DDBJ whole genome shotgun (WGS) entry which is preliminary data.</text>
</comment>
<reference evidence="1" key="3">
    <citation type="journal article" date="2023" name="Int. J. Syst. Evol. Microbiol.">
        <title>Sellimonas catena sp. nov., isolated from human faeces.</title>
        <authorList>
            <person name="Hisatomi A."/>
            <person name="Ohkuma M."/>
            <person name="Sakamoto M."/>
        </authorList>
    </citation>
    <scope>NUCLEOTIDE SEQUENCE</scope>
    <source>
        <strain evidence="1">18CBH55</strain>
    </source>
</reference>
<dbReference type="RefSeq" id="WP_281845258.1">
    <property type="nucleotide sequence ID" value="NZ_BSCH01000011.1"/>
</dbReference>
<gene>
    <name evidence="1" type="ORF">Selli2_18320</name>
</gene>
<protein>
    <recommendedName>
        <fullName evidence="3">DUF3168 domain-containing protein</fullName>
    </recommendedName>
</protein>
<dbReference type="EMBL" id="BSCH01000011">
    <property type="protein sequence ID" value="GLG90405.1"/>
    <property type="molecule type" value="Genomic_DNA"/>
</dbReference>
<name>A0A9W6CDD7_9FIRM</name>
<evidence type="ECO:0000313" key="2">
    <source>
        <dbReference type="Proteomes" id="UP001145094"/>
    </source>
</evidence>
<organism evidence="1 2">
    <name type="scientific">Sellimonas catena</name>
    <dbReference type="NCBI Taxonomy" id="2994035"/>
    <lineage>
        <taxon>Bacteria</taxon>
        <taxon>Bacillati</taxon>
        <taxon>Bacillota</taxon>
        <taxon>Clostridia</taxon>
        <taxon>Lachnospirales</taxon>
        <taxon>Lachnospiraceae</taxon>
        <taxon>Sellimonas</taxon>
    </lineage>
</organism>
<reference evidence="1" key="2">
    <citation type="submission" date="2022-11" db="EMBL/GenBank/DDBJ databases">
        <title>Draft genome sequence of Sellimonas catena strain 18CBH55.</title>
        <authorList>
            <person name="Atsushi H."/>
            <person name="Moriya O."/>
            <person name="Mitsuo S."/>
        </authorList>
    </citation>
    <scope>NUCLEOTIDE SEQUENCE</scope>
    <source>
        <strain evidence="1">18CBH55</strain>
    </source>
</reference>
<evidence type="ECO:0000313" key="1">
    <source>
        <dbReference type="EMBL" id="GLG90405.1"/>
    </source>
</evidence>
<accession>A0A9W6CDD7</accession>